<evidence type="ECO:0000256" key="1">
    <source>
        <dbReference type="SAM" id="MobiDB-lite"/>
    </source>
</evidence>
<organism evidence="2 3">
    <name type="scientific">Hibiscus sabdariffa</name>
    <name type="common">roselle</name>
    <dbReference type="NCBI Taxonomy" id="183260"/>
    <lineage>
        <taxon>Eukaryota</taxon>
        <taxon>Viridiplantae</taxon>
        <taxon>Streptophyta</taxon>
        <taxon>Embryophyta</taxon>
        <taxon>Tracheophyta</taxon>
        <taxon>Spermatophyta</taxon>
        <taxon>Magnoliopsida</taxon>
        <taxon>eudicotyledons</taxon>
        <taxon>Gunneridae</taxon>
        <taxon>Pentapetalae</taxon>
        <taxon>rosids</taxon>
        <taxon>malvids</taxon>
        <taxon>Malvales</taxon>
        <taxon>Malvaceae</taxon>
        <taxon>Malvoideae</taxon>
        <taxon>Hibiscus</taxon>
    </lineage>
</organism>
<keyword evidence="3" id="KW-1185">Reference proteome</keyword>
<sequence length="132" mass="15192">MNQEIPSKGKQEDEVRTNNRKTAGPEAGRSRTSRSDGSNDILEKRVRNIQGHVEEEAPWRNNREIWINKNFGAFSISSLLFVLDYHFEPASSRQAASCLASNEDWQDAWHDGERKERKNRGTYMHGVRGAEF</sequence>
<reference evidence="2 3" key="1">
    <citation type="journal article" date="2024" name="G3 (Bethesda)">
        <title>Genome assembly of Hibiscus sabdariffa L. provides insights into metabolisms of medicinal natural products.</title>
        <authorList>
            <person name="Kim T."/>
        </authorList>
    </citation>
    <scope>NUCLEOTIDE SEQUENCE [LARGE SCALE GENOMIC DNA]</scope>
    <source>
        <strain evidence="2">TK-2024</strain>
        <tissue evidence="2">Old leaves</tissue>
    </source>
</reference>
<feature type="region of interest" description="Disordered" evidence="1">
    <location>
        <begin position="1"/>
        <end position="43"/>
    </location>
</feature>
<name>A0ABR2FCI7_9ROSI</name>
<accession>A0ABR2FCI7</accession>
<comment type="caution">
    <text evidence="2">The sequence shown here is derived from an EMBL/GenBank/DDBJ whole genome shotgun (WGS) entry which is preliminary data.</text>
</comment>
<evidence type="ECO:0000313" key="2">
    <source>
        <dbReference type="EMBL" id="KAK8576003.1"/>
    </source>
</evidence>
<evidence type="ECO:0000313" key="3">
    <source>
        <dbReference type="Proteomes" id="UP001472677"/>
    </source>
</evidence>
<dbReference type="Proteomes" id="UP001472677">
    <property type="component" value="Unassembled WGS sequence"/>
</dbReference>
<dbReference type="EMBL" id="JBBPBM010000007">
    <property type="protein sequence ID" value="KAK8576003.1"/>
    <property type="molecule type" value="Genomic_DNA"/>
</dbReference>
<gene>
    <name evidence="2" type="ORF">V6N12_063651</name>
</gene>
<feature type="compositionally biased region" description="Basic and acidic residues" evidence="1">
    <location>
        <begin position="7"/>
        <end position="17"/>
    </location>
</feature>
<proteinExistence type="predicted"/>
<protein>
    <submittedName>
        <fullName evidence="2">Uncharacterized protein</fullName>
    </submittedName>
</protein>